<dbReference type="InterPro" id="IPR001683">
    <property type="entry name" value="PX_dom"/>
</dbReference>
<organism evidence="3">
    <name type="scientific">Arabidopsis lyrata subsp. lyrata</name>
    <name type="common">Lyre-leaved rock-cress</name>
    <dbReference type="NCBI Taxonomy" id="81972"/>
    <lineage>
        <taxon>Eukaryota</taxon>
        <taxon>Viridiplantae</taxon>
        <taxon>Streptophyta</taxon>
        <taxon>Embryophyta</taxon>
        <taxon>Tracheophyta</taxon>
        <taxon>Spermatophyta</taxon>
        <taxon>Magnoliopsida</taxon>
        <taxon>eudicotyledons</taxon>
        <taxon>Gunneridae</taxon>
        <taxon>Pentapetalae</taxon>
        <taxon>rosids</taxon>
        <taxon>malvids</taxon>
        <taxon>Brassicales</taxon>
        <taxon>Brassicaceae</taxon>
        <taxon>Camelineae</taxon>
        <taxon>Arabidopsis</taxon>
    </lineage>
</organism>
<gene>
    <name evidence="2" type="ORF">ARALYDRAFT_915832</name>
</gene>
<accession>D7MI84</accession>
<dbReference type="SUPFAM" id="SSF64268">
    <property type="entry name" value="PX domain"/>
    <property type="match status" value="1"/>
</dbReference>
<evidence type="ECO:0000313" key="3">
    <source>
        <dbReference type="Proteomes" id="UP000008694"/>
    </source>
</evidence>
<evidence type="ECO:0000313" key="2">
    <source>
        <dbReference type="EMBL" id="EFH44760.1"/>
    </source>
</evidence>
<reference evidence="3" key="1">
    <citation type="journal article" date="2011" name="Nat. Genet.">
        <title>The Arabidopsis lyrata genome sequence and the basis of rapid genome size change.</title>
        <authorList>
            <person name="Hu T.T."/>
            <person name="Pattyn P."/>
            <person name="Bakker E.G."/>
            <person name="Cao J."/>
            <person name="Cheng J.-F."/>
            <person name="Clark R.M."/>
            <person name="Fahlgren N."/>
            <person name="Fawcett J.A."/>
            <person name="Grimwood J."/>
            <person name="Gundlach H."/>
            <person name="Haberer G."/>
            <person name="Hollister J.D."/>
            <person name="Ossowski S."/>
            <person name="Ottilar R.P."/>
            <person name="Salamov A.A."/>
            <person name="Schneeberger K."/>
            <person name="Spannagl M."/>
            <person name="Wang X."/>
            <person name="Yang L."/>
            <person name="Nasrallah M.E."/>
            <person name="Bergelson J."/>
            <person name="Carrington J.C."/>
            <person name="Gaut B.S."/>
            <person name="Schmutz J."/>
            <person name="Mayer K.F.X."/>
            <person name="Van de Peer Y."/>
            <person name="Grigoriev I.V."/>
            <person name="Nordborg M."/>
            <person name="Weigel D."/>
            <person name="Guo Y.-L."/>
        </authorList>
    </citation>
    <scope>NUCLEOTIDE SEQUENCE [LARGE SCALE GENOMIC DNA]</scope>
    <source>
        <strain evidence="3">cv. MN47</strain>
    </source>
</reference>
<dbReference type="InterPro" id="IPR044279">
    <property type="entry name" value="SNX2A/B"/>
</dbReference>
<dbReference type="HOGENOM" id="CLU_1654537_0_0_1"/>
<dbReference type="PANTHER" id="PTHR46757">
    <property type="entry name" value="SORTING NEXIN-RELATED"/>
    <property type="match status" value="1"/>
</dbReference>
<dbReference type="GO" id="GO:0035091">
    <property type="term" value="F:phosphatidylinositol binding"/>
    <property type="evidence" value="ECO:0007669"/>
    <property type="project" value="InterPro"/>
</dbReference>
<dbReference type="eggNOG" id="KOG2273">
    <property type="taxonomic scope" value="Eukaryota"/>
</dbReference>
<evidence type="ECO:0000259" key="1">
    <source>
        <dbReference type="Pfam" id="PF00787"/>
    </source>
</evidence>
<name>D7MI84_ARALL</name>
<dbReference type="GO" id="GO:0016020">
    <property type="term" value="C:membrane"/>
    <property type="evidence" value="ECO:0007669"/>
    <property type="project" value="UniProtKB-ARBA"/>
</dbReference>
<dbReference type="STRING" id="81972.D7MI84"/>
<sequence length="160" mass="18251">MAVLHAVSAVLHNFSKQEFLEQRRVVLEKYSRRLYAHPVIRNSEEWKVFLQVQGKLPLPMGTNVASRMLDGVVKLPKQLFGDGRASAVPVHEVVQPLTKLENEEAVSNAQRTRANEIKNLATAAVKASRFYRVEFPDCQTFEKLGNVWEKVAEETSQYDR</sequence>
<dbReference type="InterPro" id="IPR036871">
    <property type="entry name" value="PX_dom_sf"/>
</dbReference>
<dbReference type="Proteomes" id="UP000008694">
    <property type="component" value="Unassembled WGS sequence"/>
</dbReference>
<keyword evidence="3" id="KW-1185">Reference proteome</keyword>
<dbReference type="PANTHER" id="PTHR46757:SF11">
    <property type="entry name" value="SORTING NEXIN 2A"/>
    <property type="match status" value="1"/>
</dbReference>
<dbReference type="EMBL" id="GL348719">
    <property type="protein sequence ID" value="EFH44760.1"/>
    <property type="molecule type" value="Genomic_DNA"/>
</dbReference>
<protein>
    <recommendedName>
        <fullName evidence="1">PX domain-containing protein</fullName>
    </recommendedName>
</protein>
<dbReference type="Pfam" id="PF00787">
    <property type="entry name" value="PX"/>
    <property type="match status" value="1"/>
</dbReference>
<proteinExistence type="predicted"/>
<dbReference type="GO" id="GO:0005768">
    <property type="term" value="C:endosome"/>
    <property type="evidence" value="ECO:0007669"/>
    <property type="project" value="UniProtKB-ARBA"/>
</dbReference>
<dbReference type="AlphaFoldDB" id="D7MI84"/>
<feature type="domain" description="PX" evidence="1">
    <location>
        <begin position="16"/>
        <end position="52"/>
    </location>
</feature>
<dbReference type="Gene3D" id="3.30.1520.10">
    <property type="entry name" value="Phox-like domain"/>
    <property type="match status" value="1"/>
</dbReference>
<dbReference type="Gramene" id="scaffold_703574.1">
    <property type="protein sequence ID" value="scaffold_703574.1"/>
    <property type="gene ID" value="scaffold_703574.1"/>
</dbReference>